<proteinExistence type="predicted"/>
<dbReference type="EMBL" id="AP011115">
    <property type="protein sequence ID" value="BAH48270.1"/>
    <property type="molecule type" value="Genomic_DNA"/>
</dbReference>
<dbReference type="STRING" id="632772.ROP_00230"/>
<accession>C1AS21</accession>
<name>C1AS21_RHOOB</name>
<dbReference type="Proteomes" id="UP000002212">
    <property type="component" value="Chromosome"/>
</dbReference>
<organism evidence="2 3">
    <name type="scientific">Rhodococcus opacus (strain B4)</name>
    <dbReference type="NCBI Taxonomy" id="632772"/>
    <lineage>
        <taxon>Bacteria</taxon>
        <taxon>Bacillati</taxon>
        <taxon>Actinomycetota</taxon>
        <taxon>Actinomycetes</taxon>
        <taxon>Mycobacteriales</taxon>
        <taxon>Nocardiaceae</taxon>
        <taxon>Rhodococcus</taxon>
    </lineage>
</organism>
<feature type="region of interest" description="Disordered" evidence="1">
    <location>
        <begin position="65"/>
        <end position="86"/>
    </location>
</feature>
<evidence type="ECO:0000313" key="2">
    <source>
        <dbReference type="EMBL" id="BAH48270.1"/>
    </source>
</evidence>
<dbReference type="KEGG" id="rop:ROP_00230"/>
<sequence length="86" mass="9028">MPHAAVRDCARRMMIVQLKYATARSGSDAALAHSDVSAAVGTPGTFHEPSMVFFEENLRPGGTNGYTTSWGTNAHGKLAGCPPSAH</sequence>
<dbReference type="HOGENOM" id="CLU_2495830_0_0_11"/>
<gene>
    <name evidence="2" type="ordered locus">ROP_00230</name>
</gene>
<evidence type="ECO:0000256" key="1">
    <source>
        <dbReference type="SAM" id="MobiDB-lite"/>
    </source>
</evidence>
<reference evidence="2 3" key="1">
    <citation type="submission" date="2009-03" db="EMBL/GenBank/DDBJ databases">
        <title>Comparison of the complete genome sequences of Rhodococcus erythropolis PR4 and Rhodococcus opacus B4.</title>
        <authorList>
            <person name="Takarada H."/>
            <person name="Sekine M."/>
            <person name="Hosoyama A."/>
            <person name="Yamada R."/>
            <person name="Fujisawa T."/>
            <person name="Omata S."/>
            <person name="Shimizu A."/>
            <person name="Tsukatani N."/>
            <person name="Tanikawa S."/>
            <person name="Fujita N."/>
            <person name="Harayama S."/>
        </authorList>
    </citation>
    <scope>NUCLEOTIDE SEQUENCE [LARGE SCALE GENOMIC DNA]</scope>
    <source>
        <strain evidence="2 3">B4</strain>
    </source>
</reference>
<protein>
    <submittedName>
        <fullName evidence="2">Uncharacterized protein</fullName>
    </submittedName>
</protein>
<dbReference type="PATRIC" id="fig|632772.20.peg.27"/>
<dbReference type="AlphaFoldDB" id="C1AS21"/>
<evidence type="ECO:0000313" key="3">
    <source>
        <dbReference type="Proteomes" id="UP000002212"/>
    </source>
</evidence>